<keyword evidence="6 8" id="KW-0807">Transducer</keyword>
<keyword evidence="4 10" id="KW-1133">Transmembrane helix</keyword>
<accession>A0ABU8EQL9</accession>
<organism evidence="12 13">
    <name type="scientific">Pseudoalteromonas spongiae</name>
    <dbReference type="NCBI Taxonomy" id="298657"/>
    <lineage>
        <taxon>Bacteria</taxon>
        <taxon>Pseudomonadati</taxon>
        <taxon>Pseudomonadota</taxon>
        <taxon>Gammaproteobacteria</taxon>
        <taxon>Alteromonadales</taxon>
        <taxon>Pseudoalteromonadaceae</taxon>
        <taxon>Pseudoalteromonas</taxon>
    </lineage>
</organism>
<evidence type="ECO:0000256" key="7">
    <source>
        <dbReference type="ARBA" id="ARBA00029447"/>
    </source>
</evidence>
<reference evidence="12 13" key="1">
    <citation type="submission" date="2023-12" db="EMBL/GenBank/DDBJ databases">
        <title>Friends and Foes: Symbiotic and Algicidal bacterial influence on Karenia brevis blooms.</title>
        <authorList>
            <person name="Fei C."/>
            <person name="Mohamed A.R."/>
            <person name="Booker A."/>
            <person name="Arshad M."/>
            <person name="Klass S."/>
            <person name="Ahn S."/>
            <person name="Gilbert P.M."/>
            <person name="Heil C.A."/>
            <person name="Martinez J.M."/>
            <person name="Amin S.A."/>
        </authorList>
    </citation>
    <scope>NUCLEOTIDE SEQUENCE [LARGE SCALE GENOMIC DNA]</scope>
    <source>
        <strain evidence="12 13">CE15</strain>
    </source>
</reference>
<dbReference type="InterPro" id="IPR033480">
    <property type="entry name" value="sCache_2"/>
</dbReference>
<keyword evidence="5 10" id="KW-0472">Membrane</keyword>
<dbReference type="CDD" id="cd11386">
    <property type="entry name" value="MCP_signal"/>
    <property type="match status" value="1"/>
</dbReference>
<keyword evidence="3 10" id="KW-0812">Transmembrane</keyword>
<evidence type="ECO:0000256" key="10">
    <source>
        <dbReference type="SAM" id="Phobius"/>
    </source>
</evidence>
<keyword evidence="13" id="KW-1185">Reference proteome</keyword>
<evidence type="ECO:0000256" key="2">
    <source>
        <dbReference type="ARBA" id="ARBA00022475"/>
    </source>
</evidence>
<name>A0ABU8EQL9_9GAMM</name>
<comment type="subcellular location">
    <subcellularLocation>
        <location evidence="1">Cell membrane</location>
        <topology evidence="1">Multi-pass membrane protein</topology>
    </subcellularLocation>
</comment>
<proteinExistence type="inferred from homology"/>
<comment type="caution">
    <text evidence="12">The sequence shown here is derived from an EMBL/GenBank/DDBJ whole genome shotgun (WGS) entry which is preliminary data.</text>
</comment>
<dbReference type="Proteomes" id="UP001382455">
    <property type="component" value="Unassembled WGS sequence"/>
</dbReference>
<sequence length="542" mass="59017">MNSLTLKNKIVIFTVVLFLSLISLAGLGLKALRQASEMDNIARINQLMKSTVNIVNQFELASKNGTLNEEQAKQLATQMLRENKYHDSEYVYVVDKQLNFVATPHDPQLHGTSFNDFKDASGGSIGAMVERLVGNKTGQIITYHWDSEREGEVVDLTSVVQKTKDWGWYIGTGISYKEVDERYWQTASWLLTLSIFIAVVLSVVLAKFGLDLNKSLGGEINHVQSAVMSASRGNLKTTHAFQSADENSVAGAINYMQLGLQDVVGGIKNVSDALQDEVRASETRSQELDQLTNSLSKETHVVASAITELTASAATVADHAEQAAYSVKEAEEQGKSANILTKEAAKTIELLEKQIENAGDNIQTLDDEVNNIESVLSVIQGIAEQTNLLALNAAIEAARAGDQGRGFAVVADEVRQLAQRTQASTEEIQQMIAKLQSATKDAKSSVTQSISTSEETVTKSQKAAEELTRIAESLSAITEMSHQISVAAKEQLQAGEDTAQRVVHISDTAENTARVSLDAHKATDQIKSFTKNLEKEIAKFEV</sequence>
<protein>
    <submittedName>
        <fullName evidence="12">Methyl-accepting chemotaxis protein</fullName>
    </submittedName>
</protein>
<dbReference type="InterPro" id="IPR004089">
    <property type="entry name" value="MCPsignal_dom"/>
</dbReference>
<evidence type="ECO:0000256" key="6">
    <source>
        <dbReference type="ARBA" id="ARBA00023224"/>
    </source>
</evidence>
<keyword evidence="2" id="KW-1003">Cell membrane</keyword>
<dbReference type="Gene3D" id="1.10.287.950">
    <property type="entry name" value="Methyl-accepting chemotaxis protein"/>
    <property type="match status" value="1"/>
</dbReference>
<evidence type="ECO:0000313" key="13">
    <source>
        <dbReference type="Proteomes" id="UP001382455"/>
    </source>
</evidence>
<dbReference type="PANTHER" id="PTHR32089">
    <property type="entry name" value="METHYL-ACCEPTING CHEMOTAXIS PROTEIN MCPB"/>
    <property type="match status" value="1"/>
</dbReference>
<dbReference type="EMBL" id="JBAWKS010000001">
    <property type="protein sequence ID" value="MEI4548546.1"/>
    <property type="molecule type" value="Genomic_DNA"/>
</dbReference>
<feature type="transmembrane region" description="Helical" evidence="10">
    <location>
        <begin position="187"/>
        <end position="206"/>
    </location>
</feature>
<evidence type="ECO:0000256" key="5">
    <source>
        <dbReference type="ARBA" id="ARBA00023136"/>
    </source>
</evidence>
<feature type="coiled-coil region" evidence="9">
    <location>
        <begin position="341"/>
        <end position="375"/>
    </location>
</feature>
<dbReference type="Pfam" id="PF00015">
    <property type="entry name" value="MCPsignal"/>
    <property type="match status" value="1"/>
</dbReference>
<evidence type="ECO:0000256" key="9">
    <source>
        <dbReference type="SAM" id="Coils"/>
    </source>
</evidence>
<dbReference type="PROSITE" id="PS50111">
    <property type="entry name" value="CHEMOTAXIS_TRANSDUC_2"/>
    <property type="match status" value="1"/>
</dbReference>
<evidence type="ECO:0000256" key="8">
    <source>
        <dbReference type="PROSITE-ProRule" id="PRU00284"/>
    </source>
</evidence>
<evidence type="ECO:0000313" key="12">
    <source>
        <dbReference type="EMBL" id="MEI4548546.1"/>
    </source>
</evidence>
<evidence type="ECO:0000256" key="3">
    <source>
        <dbReference type="ARBA" id="ARBA00022692"/>
    </source>
</evidence>
<dbReference type="InterPro" id="IPR004090">
    <property type="entry name" value="Chemotax_Me-accpt_rcpt"/>
</dbReference>
<gene>
    <name evidence="12" type="ORF">WAE96_02355</name>
</gene>
<dbReference type="RefSeq" id="WP_105170969.1">
    <property type="nucleotide sequence ID" value="NZ_JBAWKS010000001.1"/>
</dbReference>
<keyword evidence="9" id="KW-0175">Coiled coil</keyword>
<dbReference type="SMART" id="SM01049">
    <property type="entry name" value="Cache_2"/>
    <property type="match status" value="1"/>
</dbReference>
<comment type="similarity">
    <text evidence="7">Belongs to the methyl-accepting chemotaxis (MCP) protein family.</text>
</comment>
<evidence type="ECO:0000259" key="11">
    <source>
        <dbReference type="PROSITE" id="PS50111"/>
    </source>
</evidence>
<dbReference type="PANTHER" id="PTHR32089:SF119">
    <property type="entry name" value="METHYL-ACCEPTING CHEMOTAXIS PROTEIN CTPL"/>
    <property type="match status" value="1"/>
</dbReference>
<evidence type="ECO:0000256" key="1">
    <source>
        <dbReference type="ARBA" id="ARBA00004651"/>
    </source>
</evidence>
<dbReference type="PRINTS" id="PR00260">
    <property type="entry name" value="CHEMTRNSDUCR"/>
</dbReference>
<dbReference type="Pfam" id="PF17200">
    <property type="entry name" value="sCache_2"/>
    <property type="match status" value="1"/>
</dbReference>
<dbReference type="SMART" id="SM00283">
    <property type="entry name" value="MA"/>
    <property type="match status" value="1"/>
</dbReference>
<feature type="domain" description="Methyl-accepting transducer" evidence="11">
    <location>
        <begin position="270"/>
        <end position="506"/>
    </location>
</feature>
<evidence type="ECO:0000256" key="4">
    <source>
        <dbReference type="ARBA" id="ARBA00022989"/>
    </source>
</evidence>
<dbReference type="Gene3D" id="3.30.450.20">
    <property type="entry name" value="PAS domain"/>
    <property type="match status" value="1"/>
</dbReference>
<dbReference type="SUPFAM" id="SSF58104">
    <property type="entry name" value="Methyl-accepting chemotaxis protein (MCP) signaling domain"/>
    <property type="match status" value="1"/>
</dbReference>